<feature type="domain" description="DUF112" evidence="3">
    <location>
        <begin position="30"/>
        <end position="444"/>
    </location>
</feature>
<evidence type="ECO:0000313" key="5">
    <source>
        <dbReference type="Proteomes" id="UP000078396"/>
    </source>
</evidence>
<keyword evidence="2" id="KW-0472">Membrane</keyword>
<dbReference type="AlphaFoldDB" id="A0A178M458"/>
<feature type="transmembrane region" description="Helical" evidence="2">
    <location>
        <begin position="115"/>
        <end position="141"/>
    </location>
</feature>
<organism evidence="4 5">
    <name type="scientific">Mycolicibacterium iranicum</name>
    <name type="common">Mycobacterium iranicum</name>
    <dbReference type="NCBI Taxonomy" id="912594"/>
    <lineage>
        <taxon>Bacteria</taxon>
        <taxon>Bacillati</taxon>
        <taxon>Actinomycetota</taxon>
        <taxon>Actinomycetes</taxon>
        <taxon>Mycobacteriales</taxon>
        <taxon>Mycobacteriaceae</taxon>
        <taxon>Mycolicibacterium</taxon>
    </lineage>
</organism>
<feature type="transmembrane region" description="Helical" evidence="2">
    <location>
        <begin position="147"/>
        <end position="167"/>
    </location>
</feature>
<feature type="transmembrane region" description="Helical" evidence="2">
    <location>
        <begin position="471"/>
        <end position="492"/>
    </location>
</feature>
<dbReference type="Pfam" id="PF01970">
    <property type="entry name" value="TctA"/>
    <property type="match status" value="1"/>
</dbReference>
<feature type="transmembrane region" description="Helical" evidence="2">
    <location>
        <begin position="85"/>
        <end position="103"/>
    </location>
</feature>
<dbReference type="RefSeq" id="WP_064279508.1">
    <property type="nucleotide sequence ID" value="NZ_LWCS01000001.1"/>
</dbReference>
<dbReference type="PANTHER" id="PTHR35342">
    <property type="entry name" value="TRICARBOXYLIC TRANSPORT PROTEIN"/>
    <property type="match status" value="1"/>
</dbReference>
<proteinExistence type="predicted"/>
<dbReference type="OrthoDB" id="9781349at2"/>
<feature type="compositionally biased region" description="Basic and acidic residues" evidence="1">
    <location>
        <begin position="520"/>
        <end position="537"/>
    </location>
</feature>
<feature type="region of interest" description="Disordered" evidence="1">
    <location>
        <begin position="510"/>
        <end position="537"/>
    </location>
</feature>
<dbReference type="Proteomes" id="UP000078396">
    <property type="component" value="Unassembled WGS sequence"/>
</dbReference>
<feature type="transmembrane region" description="Helical" evidence="2">
    <location>
        <begin position="394"/>
        <end position="412"/>
    </location>
</feature>
<evidence type="ECO:0000259" key="3">
    <source>
        <dbReference type="Pfam" id="PF01970"/>
    </source>
</evidence>
<keyword evidence="2" id="KW-1133">Transmembrane helix</keyword>
<comment type="caution">
    <text evidence="4">The sequence shown here is derived from an EMBL/GenBank/DDBJ whole genome shotgun (WGS) entry which is preliminary data.</text>
</comment>
<feature type="transmembrane region" description="Helical" evidence="2">
    <location>
        <begin position="327"/>
        <end position="350"/>
    </location>
</feature>
<gene>
    <name evidence="4" type="ORF">A4X20_00080</name>
</gene>
<evidence type="ECO:0000256" key="1">
    <source>
        <dbReference type="SAM" id="MobiDB-lite"/>
    </source>
</evidence>
<accession>A0A178M458</accession>
<evidence type="ECO:0000313" key="4">
    <source>
        <dbReference type="EMBL" id="OAN42164.1"/>
    </source>
</evidence>
<keyword evidence="2" id="KW-0812">Transmembrane</keyword>
<feature type="transmembrane region" description="Helical" evidence="2">
    <location>
        <begin position="362"/>
        <end position="382"/>
    </location>
</feature>
<dbReference type="PANTHER" id="PTHR35342:SF5">
    <property type="entry name" value="TRICARBOXYLIC TRANSPORT PROTEIN"/>
    <property type="match status" value="1"/>
</dbReference>
<protein>
    <recommendedName>
        <fullName evidence="3">DUF112 domain-containing protein</fullName>
    </recommendedName>
</protein>
<feature type="transmembrane region" description="Helical" evidence="2">
    <location>
        <begin position="174"/>
        <end position="192"/>
    </location>
</feature>
<sequence length="537" mass="56372">MNFLHQAFSAVWEAISSGVAILGDPVMWVAIAIGAVVGVIFGALPGVGTTLAYALILPFTFQLDIVTTIVLLMSVSVGSQYGNSIPAILVGVPGSPAAALTVIDGYTMHKKGETGYALGIAFVAAIFGQIVSILFFIGAIIPLAALAYYFLQPELFALYLFGLVAIVSLTGRNVLKGLLAVAMGLLIAVVGLDPVNSTLRFTFDIPWLRSGIDATIVVIGLLALSELLRQTRQNFQWNSDGGTFAAKFPNLRRFIPVLPAMFGGTVVGTVVGAVPGAGATPAAMIAYQNARIMSKHPEKFGKGAPDGIAANEASQNASNSGELIPTLGIGIPGSGSMVLLLAALSLNGFVPGPHLVSETPELFYSVVAGLLGSSLFIIITGWAMARGMVKLLTINRSVVIVLSIATVVLGVYSLQFRVLDVALCFAAAGVGYFMLRYGYSTAAAALAVVLAAGFEASLRRGLSVFSEPSAFFGRPITIVILVMAGLFLVIGIRRTMKVARQERELVLAQQADMRTAHPPPEADPHRKTVEHTAPKED</sequence>
<feature type="transmembrane region" description="Helical" evidence="2">
    <location>
        <begin position="51"/>
        <end position="73"/>
    </location>
</feature>
<feature type="transmembrane region" description="Helical" evidence="2">
    <location>
        <begin position="207"/>
        <end position="228"/>
    </location>
</feature>
<name>A0A178M458_MYCIR</name>
<reference evidence="4 5" key="1">
    <citation type="submission" date="2016-04" db="EMBL/GenBank/DDBJ databases">
        <title>Draft Genome Sequences of Staphylococcus capitis Strain H36, S. capitis Strain H65, S. cohnii Strain H62, S. hominis Strain H69, Mycobacterium iranicum Strain H39, Plantibacter sp. Strain H53, Pseudomonas oryzihabitans Strain H72, and Microbacterium sp. Strain H83, isolated from residential settings.</title>
        <authorList>
            <person name="Lymperopoulou D."/>
            <person name="Adams R.I."/>
            <person name="Lindow S."/>
            <person name="Coil D.A."/>
            <person name="Jospin G."/>
            <person name="Eisen J.A."/>
        </authorList>
    </citation>
    <scope>NUCLEOTIDE SEQUENCE [LARGE SCALE GENOMIC DNA]</scope>
    <source>
        <strain evidence="4 5">H39</strain>
    </source>
</reference>
<dbReference type="InterPro" id="IPR002823">
    <property type="entry name" value="DUF112_TM"/>
</dbReference>
<feature type="transmembrane region" description="Helical" evidence="2">
    <location>
        <begin position="26"/>
        <end position="44"/>
    </location>
</feature>
<dbReference type="EMBL" id="LWCS01000001">
    <property type="protein sequence ID" value="OAN42164.1"/>
    <property type="molecule type" value="Genomic_DNA"/>
</dbReference>
<evidence type="ECO:0000256" key="2">
    <source>
        <dbReference type="SAM" id="Phobius"/>
    </source>
</evidence>